<gene>
    <name evidence="1" type="ORF">CJ014_17675</name>
</gene>
<sequence>MGRLLVAGLALFVLGLAALGNSLLTTVATICLVGAAVLGGGGLIGTFAHSGICLGTSVPAYPFVPHV</sequence>
<keyword evidence="2" id="KW-1185">Reference proteome</keyword>
<dbReference type="EMBL" id="NQVN01000013">
    <property type="protein sequence ID" value="PIO97954.1"/>
    <property type="molecule type" value="Genomic_DNA"/>
</dbReference>
<organism evidence="1 2">
    <name type="scientific">Pleomorphomonas carboxyditropha</name>
    <dbReference type="NCBI Taxonomy" id="2023338"/>
    <lineage>
        <taxon>Bacteria</taxon>
        <taxon>Pseudomonadati</taxon>
        <taxon>Pseudomonadota</taxon>
        <taxon>Alphaproteobacteria</taxon>
        <taxon>Hyphomicrobiales</taxon>
        <taxon>Pleomorphomonadaceae</taxon>
        <taxon>Pleomorphomonas</taxon>
    </lineage>
</organism>
<comment type="caution">
    <text evidence="1">The sequence shown here is derived from an EMBL/GenBank/DDBJ whole genome shotgun (WGS) entry which is preliminary data.</text>
</comment>
<accession>A0A2G9WTF3</accession>
<name>A0A2G9WTF3_9HYPH</name>
<evidence type="ECO:0000313" key="1">
    <source>
        <dbReference type="EMBL" id="PIO97954.1"/>
    </source>
</evidence>
<protein>
    <submittedName>
        <fullName evidence="1">Uncharacterized protein</fullName>
    </submittedName>
</protein>
<reference evidence="1 2" key="1">
    <citation type="submission" date="2017-08" db="EMBL/GenBank/DDBJ databases">
        <title>Pleomorphomonas carboxidotrophicus sp. nov., a new mesophilic hydrogenogenic carboxidotroph.</title>
        <authorList>
            <person name="Esquivel-Elizondo S."/>
            <person name="Krajmalnik-Brown R."/>
            <person name="Maldonado J."/>
        </authorList>
    </citation>
    <scope>NUCLEOTIDE SEQUENCE [LARGE SCALE GENOMIC DNA]</scope>
    <source>
        <strain evidence="1 2">SVCO-16</strain>
    </source>
</reference>
<evidence type="ECO:0000313" key="2">
    <source>
        <dbReference type="Proteomes" id="UP000231070"/>
    </source>
</evidence>
<dbReference type="Proteomes" id="UP000231070">
    <property type="component" value="Unassembled WGS sequence"/>
</dbReference>
<proteinExistence type="predicted"/>
<dbReference type="AlphaFoldDB" id="A0A2G9WTF3"/>